<dbReference type="InterPro" id="IPR006073">
    <property type="entry name" value="GTP-bd"/>
</dbReference>
<reference evidence="2 3" key="1">
    <citation type="journal article" date="2008" name="Nature">
        <title>The genome of Laccaria bicolor provides insights into mycorrhizal symbiosis.</title>
        <authorList>
            <person name="Martin F."/>
            <person name="Aerts A."/>
            <person name="Ahren D."/>
            <person name="Brun A."/>
            <person name="Danchin E.G.J."/>
            <person name="Duchaussoy F."/>
            <person name="Gibon J."/>
            <person name="Kohler A."/>
            <person name="Lindquist E."/>
            <person name="Pereda V."/>
            <person name="Salamov A."/>
            <person name="Shapiro H.J."/>
            <person name="Wuyts J."/>
            <person name="Blaudez D."/>
            <person name="Buee M."/>
            <person name="Brokstein P."/>
            <person name="Canbaeck B."/>
            <person name="Cohen D."/>
            <person name="Courty P.E."/>
            <person name="Coutinho P.M."/>
            <person name="Delaruelle C."/>
            <person name="Detter J.C."/>
            <person name="Deveau A."/>
            <person name="DiFazio S."/>
            <person name="Duplessis S."/>
            <person name="Fraissinet-Tachet L."/>
            <person name="Lucic E."/>
            <person name="Frey-Klett P."/>
            <person name="Fourrey C."/>
            <person name="Feussner I."/>
            <person name="Gay G."/>
            <person name="Grimwood J."/>
            <person name="Hoegger P.J."/>
            <person name="Jain P."/>
            <person name="Kilaru S."/>
            <person name="Labbe J."/>
            <person name="Lin Y.C."/>
            <person name="Legue V."/>
            <person name="Le Tacon F."/>
            <person name="Marmeisse R."/>
            <person name="Melayah D."/>
            <person name="Montanini B."/>
            <person name="Muratet M."/>
            <person name="Nehls U."/>
            <person name="Niculita-Hirzel H."/>
            <person name="Oudot-Le Secq M.P."/>
            <person name="Peter M."/>
            <person name="Quesneville H."/>
            <person name="Rajashekar B."/>
            <person name="Reich M."/>
            <person name="Rouhier N."/>
            <person name="Schmutz J."/>
            <person name="Yin T."/>
            <person name="Chalot M."/>
            <person name="Henrissat B."/>
            <person name="Kuees U."/>
            <person name="Lucas S."/>
            <person name="Van de Peer Y."/>
            <person name="Podila G.K."/>
            <person name="Polle A."/>
            <person name="Pukkila P.J."/>
            <person name="Richardson P.M."/>
            <person name="Rouze P."/>
            <person name="Sanders I.R."/>
            <person name="Stajich J.E."/>
            <person name="Tunlid A."/>
            <person name="Tuskan G."/>
            <person name="Grigoriev I.V."/>
        </authorList>
    </citation>
    <scope>NUCLEOTIDE SEQUENCE [LARGE SCALE GENOMIC DNA]</scope>
    <source>
        <strain evidence="3">S238N-H82 / ATCC MYA-4686</strain>
    </source>
</reference>
<dbReference type="EMBL" id="DS547111">
    <property type="protein sequence ID" value="EDR05790.1"/>
    <property type="molecule type" value="Genomic_DNA"/>
</dbReference>
<organism evidence="3">
    <name type="scientific">Laccaria bicolor (strain S238N-H82 / ATCC MYA-4686)</name>
    <name type="common">Bicoloured deceiver</name>
    <name type="synonym">Laccaria laccata var. bicolor</name>
    <dbReference type="NCBI Taxonomy" id="486041"/>
    <lineage>
        <taxon>Eukaryota</taxon>
        <taxon>Fungi</taxon>
        <taxon>Dikarya</taxon>
        <taxon>Basidiomycota</taxon>
        <taxon>Agaricomycotina</taxon>
        <taxon>Agaricomycetes</taxon>
        <taxon>Agaricomycetidae</taxon>
        <taxon>Agaricales</taxon>
        <taxon>Agaricineae</taxon>
        <taxon>Hydnangiaceae</taxon>
        <taxon>Laccaria</taxon>
    </lineage>
</organism>
<dbReference type="Proteomes" id="UP000001194">
    <property type="component" value="Unassembled WGS sequence"/>
</dbReference>
<dbReference type="GO" id="GO:0005525">
    <property type="term" value="F:GTP binding"/>
    <property type="evidence" value="ECO:0007669"/>
    <property type="project" value="InterPro"/>
</dbReference>
<dbReference type="AlphaFoldDB" id="B0DHU3"/>
<protein>
    <submittedName>
        <fullName evidence="2">Predicted protein</fullName>
    </submittedName>
</protein>
<accession>B0DHU3</accession>
<evidence type="ECO:0000313" key="2">
    <source>
        <dbReference type="EMBL" id="EDR05790.1"/>
    </source>
</evidence>
<dbReference type="SUPFAM" id="SSF52540">
    <property type="entry name" value="P-loop containing nucleoside triphosphate hydrolases"/>
    <property type="match status" value="1"/>
</dbReference>
<evidence type="ECO:0000259" key="1">
    <source>
        <dbReference type="Pfam" id="PF01926"/>
    </source>
</evidence>
<dbReference type="Pfam" id="PF01926">
    <property type="entry name" value="MMR_HSR1"/>
    <property type="match status" value="1"/>
</dbReference>
<dbReference type="InterPro" id="IPR027417">
    <property type="entry name" value="P-loop_NTPase"/>
</dbReference>
<dbReference type="OrthoDB" id="8954335at2759"/>
<dbReference type="GeneID" id="6079194"/>
<keyword evidence="3" id="KW-1185">Reference proteome</keyword>
<sequence length="489" mass="54541">MPTLNWKQEANDVIIPLMGPTGAGKSTFINLIAGKEVTTVGHDLESCTVRPLPVVIDSLQSDLLNDGRLVLVDTPGLVDTADGYADILRGIDSWLETNSRDSHGHKAEAKLAGIVYLHDISLTRKLGSTPKLDVFQKLCGKDAVKRVVICTTKWSDVYQDDGEKRTEHLKENYWKEMIEGGSTVRKFEDSQKSAWDVIVPIIKEDRFVKLQEELEKLIPSTEEGPQLRNSLNQLLKSLKQASSNDSFPRKELDAQIAAIRAISVTRRIFDLVDKFINKYIAPPSPSRGNKLSVPAVGARLQADVKELVMLLGETETSYERLLTLSAAEITNFGSDEQATTEVRCWSVKREGLKPLFVVAAPSFDSHRGGGNLEKIRTWLGRSCREDMQFGIIYIRNPSPSGPSHAGRAFEFVRESDFKFRALFATFASEATGAVDRNYHFDGSVASFQETSEQASKMFDIALRNLVELDLLLEALQAIWEGATKWPRIR</sequence>
<name>B0DHU3_LACBS</name>
<evidence type="ECO:0000313" key="3">
    <source>
        <dbReference type="Proteomes" id="UP000001194"/>
    </source>
</evidence>
<dbReference type="STRING" id="486041.B0DHU3"/>
<dbReference type="HOGENOM" id="CLU_018003_8_0_1"/>
<dbReference type="Gene3D" id="3.40.50.300">
    <property type="entry name" value="P-loop containing nucleotide triphosphate hydrolases"/>
    <property type="match status" value="1"/>
</dbReference>
<dbReference type="RefSeq" id="XP_001883466.1">
    <property type="nucleotide sequence ID" value="XM_001883431.1"/>
</dbReference>
<feature type="domain" description="G" evidence="1">
    <location>
        <begin position="17"/>
        <end position="87"/>
    </location>
</feature>
<dbReference type="InParanoid" id="B0DHU3"/>
<proteinExistence type="predicted"/>
<dbReference type="KEGG" id="lbc:LACBIDRAFT_302517"/>
<gene>
    <name evidence="2" type="ORF">LACBIDRAFT_302517</name>
</gene>